<sequence>MQAKKTVLLAMPPIFNIYQVIAENLRYHGFEVVEFIYEEQKFVYTSLWQRLKKLFYRNLLRQREYKKEQLFKPYLPEFQQKLDRIQGQADYCFMIWPGVFPSSFMQTLRDKSRLMVHYNWETLEFLEHEFYKICYFDKFMFFDPYDIGKRPEYAEKLIPITSFYFDCLPENHENNHSLFFIGTHHKERVADIRAFYQAAKQLNLPIDFRIAAKDLDQARAELELTDIQYFPYQDALPYRENLLLTQKAGVLVDFLHTKHHGLSLRIFEAIGFEKKLITTNPTVVRYDFYHPDNILVWTGDNHAELIEFLKKPYFRLPGHIKHKYSFENWISYVFNIEPNTPITLPNLAKQ</sequence>
<dbReference type="EMBL" id="JAEHNZ010000003">
    <property type="protein sequence ID" value="MBK0396699.1"/>
    <property type="molecule type" value="Genomic_DNA"/>
</dbReference>
<name>A0ABS1BTW9_9NEIS</name>
<reference evidence="1 2" key="1">
    <citation type="journal article" date="2021" name="Pathogens">
        <title>Isolation and Characterization of Kingella bonacorsii sp. nov., A Novel Kingella Species Detected in a Stable Periodontitis Subject.</title>
        <authorList>
            <person name="Antezack A."/>
            <person name="Boxberger M."/>
            <person name="Rolland C."/>
            <person name="Monnet-Corti V."/>
            <person name="La Scola B."/>
        </authorList>
    </citation>
    <scope>NUCLEOTIDE SEQUENCE [LARGE SCALE GENOMIC DNA]</scope>
    <source>
        <strain evidence="1 2">Marseille-Q4569</strain>
    </source>
</reference>
<dbReference type="RefSeq" id="WP_200522777.1">
    <property type="nucleotide sequence ID" value="NZ_JAEHNZ010000003.1"/>
</dbReference>
<keyword evidence="2" id="KW-1185">Reference proteome</keyword>
<evidence type="ECO:0000313" key="2">
    <source>
        <dbReference type="Proteomes" id="UP000614058"/>
    </source>
</evidence>
<gene>
    <name evidence="1" type="ORF">JDW22_08985</name>
</gene>
<proteinExistence type="predicted"/>
<protein>
    <submittedName>
        <fullName evidence="1">Uncharacterized protein</fullName>
    </submittedName>
</protein>
<accession>A0ABS1BTW9</accession>
<organism evidence="1 2">
    <name type="scientific">Kingella bonacorsii</name>
    <dbReference type="NCBI Taxonomy" id="2796361"/>
    <lineage>
        <taxon>Bacteria</taxon>
        <taxon>Pseudomonadati</taxon>
        <taxon>Pseudomonadota</taxon>
        <taxon>Betaproteobacteria</taxon>
        <taxon>Neisseriales</taxon>
        <taxon>Neisseriaceae</taxon>
        <taxon>Kingella</taxon>
    </lineage>
</organism>
<dbReference type="Proteomes" id="UP000614058">
    <property type="component" value="Unassembled WGS sequence"/>
</dbReference>
<comment type="caution">
    <text evidence="1">The sequence shown here is derived from an EMBL/GenBank/DDBJ whole genome shotgun (WGS) entry which is preliminary data.</text>
</comment>
<evidence type="ECO:0000313" key="1">
    <source>
        <dbReference type="EMBL" id="MBK0396699.1"/>
    </source>
</evidence>